<proteinExistence type="predicted"/>
<dbReference type="Pfam" id="PF14345">
    <property type="entry name" value="GDYXXLXY"/>
    <property type="match status" value="1"/>
</dbReference>
<evidence type="ECO:0000256" key="1">
    <source>
        <dbReference type="SAM" id="Phobius"/>
    </source>
</evidence>
<dbReference type="AlphaFoldDB" id="A0A833H591"/>
<keyword evidence="1" id="KW-1133">Transmembrane helix</keyword>
<dbReference type="EMBL" id="WBUI01000001">
    <property type="protein sequence ID" value="KAB2935324.1"/>
    <property type="molecule type" value="Genomic_DNA"/>
</dbReference>
<accession>A0A833H591</accession>
<reference evidence="2 3" key="1">
    <citation type="submission" date="2019-10" db="EMBL/GenBank/DDBJ databases">
        <title>Extracellular Electron Transfer in a Candidatus Methanoperedens spp. Enrichment Culture.</title>
        <authorList>
            <person name="Berger S."/>
            <person name="Rangel Shaw D."/>
            <person name="Berben T."/>
            <person name="In 'T Zandt M."/>
            <person name="Frank J."/>
            <person name="Reimann J."/>
            <person name="Jetten M.S.M."/>
            <person name="Welte C.U."/>
        </authorList>
    </citation>
    <scope>NUCLEOTIDE SEQUENCE [LARGE SCALE GENOMIC DNA]</scope>
    <source>
        <strain evidence="2">SB12</strain>
    </source>
</reference>
<dbReference type="InterPro" id="IPR025833">
    <property type="entry name" value="GDYXXLXY"/>
</dbReference>
<comment type="caution">
    <text evidence="2">The sequence shown here is derived from an EMBL/GenBank/DDBJ whole genome shotgun (WGS) entry which is preliminary data.</text>
</comment>
<feature type="transmembrane region" description="Helical" evidence="1">
    <location>
        <begin position="26"/>
        <end position="44"/>
    </location>
</feature>
<sequence length="189" mass="20983">MVIHQDTRTAYERNQPMDLTARPGRILLAVSVLIPVIVLGFVAFQKARIYAQGVEVRFPVDGYDPRDIIAGHYLIYRVDYGTGAVCAENDMPARYGASAGDPVCLCLTDVTEVPPANYEYACEEKPDSDCVAVLKGRCERGRFTAGLERYYINEGKAEELDRIVRQGNSRIVVKIDRSGEALVHSLETP</sequence>
<dbReference type="Proteomes" id="UP000460298">
    <property type="component" value="Unassembled WGS sequence"/>
</dbReference>
<evidence type="ECO:0000313" key="2">
    <source>
        <dbReference type="EMBL" id="KAB2935324.1"/>
    </source>
</evidence>
<keyword evidence="1" id="KW-0472">Membrane</keyword>
<keyword evidence="1" id="KW-0812">Transmembrane</keyword>
<evidence type="ECO:0000313" key="3">
    <source>
        <dbReference type="Proteomes" id="UP000460298"/>
    </source>
</evidence>
<name>A0A833H591_9LEPT</name>
<organism evidence="2 3">
    <name type="scientific">Leptonema illini</name>
    <dbReference type="NCBI Taxonomy" id="183"/>
    <lineage>
        <taxon>Bacteria</taxon>
        <taxon>Pseudomonadati</taxon>
        <taxon>Spirochaetota</taxon>
        <taxon>Spirochaetia</taxon>
        <taxon>Leptospirales</taxon>
        <taxon>Leptospiraceae</taxon>
        <taxon>Leptonema</taxon>
    </lineage>
</organism>
<protein>
    <submittedName>
        <fullName evidence="2">GDYXXLXY domain-containing protein</fullName>
    </submittedName>
</protein>
<gene>
    <name evidence="2" type="ORF">F9K24_00935</name>
</gene>